<protein>
    <submittedName>
        <fullName evidence="6">ABC transporter ATP-binding protein</fullName>
    </submittedName>
</protein>
<dbReference type="InterPro" id="IPR027417">
    <property type="entry name" value="P-loop_NTPase"/>
</dbReference>
<keyword evidence="4 6" id="KW-0067">ATP-binding</keyword>
<reference evidence="6 7" key="1">
    <citation type="journal article" date="2018" name="Nat. Biotechnol.">
        <title>A standardized bacterial taxonomy based on genome phylogeny substantially revises the tree of life.</title>
        <authorList>
            <person name="Parks D.H."/>
            <person name="Chuvochina M."/>
            <person name="Waite D.W."/>
            <person name="Rinke C."/>
            <person name="Skarshewski A."/>
            <person name="Chaumeil P.A."/>
            <person name="Hugenholtz P."/>
        </authorList>
    </citation>
    <scope>NUCLEOTIDE SEQUENCE [LARGE SCALE GENOMIC DNA]</scope>
    <source>
        <strain evidence="6">UBA10227</strain>
    </source>
</reference>
<keyword evidence="2" id="KW-0813">Transport</keyword>
<dbReference type="Gene3D" id="3.40.50.300">
    <property type="entry name" value="P-loop containing nucleotide triphosphate hydrolases"/>
    <property type="match status" value="2"/>
</dbReference>
<proteinExistence type="inferred from homology"/>
<dbReference type="AlphaFoldDB" id="A0A3D6BR78"/>
<dbReference type="GO" id="GO:0005524">
    <property type="term" value="F:ATP binding"/>
    <property type="evidence" value="ECO:0007669"/>
    <property type="project" value="UniProtKB-KW"/>
</dbReference>
<comment type="similarity">
    <text evidence="1">Belongs to the ABC transporter superfamily.</text>
</comment>
<keyword evidence="3" id="KW-0547">Nucleotide-binding</keyword>
<dbReference type="GO" id="GO:0015833">
    <property type="term" value="P:peptide transport"/>
    <property type="evidence" value="ECO:0007669"/>
    <property type="project" value="InterPro"/>
</dbReference>
<evidence type="ECO:0000259" key="5">
    <source>
        <dbReference type="PROSITE" id="PS50893"/>
    </source>
</evidence>
<evidence type="ECO:0000256" key="1">
    <source>
        <dbReference type="ARBA" id="ARBA00005417"/>
    </source>
</evidence>
<dbReference type="NCBIfam" id="NF008453">
    <property type="entry name" value="PRK11308.1"/>
    <property type="match status" value="2"/>
</dbReference>
<dbReference type="PANTHER" id="PTHR43776:SF7">
    <property type="entry name" value="D,D-DIPEPTIDE TRANSPORT ATP-BINDING PROTEIN DDPF-RELATED"/>
    <property type="match status" value="1"/>
</dbReference>
<dbReference type="EMBL" id="DPRK01000144">
    <property type="protein sequence ID" value="HCY81762.1"/>
    <property type="molecule type" value="Genomic_DNA"/>
</dbReference>
<accession>A0A3D6BR78</accession>
<comment type="caution">
    <text evidence="6">The sequence shown here is derived from an EMBL/GenBank/DDBJ whole genome shotgun (WGS) entry which is preliminary data.</text>
</comment>
<dbReference type="SMART" id="SM00382">
    <property type="entry name" value="AAA"/>
    <property type="match status" value="2"/>
</dbReference>
<dbReference type="InterPro" id="IPR050319">
    <property type="entry name" value="ABC_transp_ATP-bind"/>
</dbReference>
<dbReference type="Pfam" id="PF08352">
    <property type="entry name" value="oligo_HPY"/>
    <property type="match status" value="1"/>
</dbReference>
<dbReference type="GO" id="GO:0016887">
    <property type="term" value="F:ATP hydrolysis activity"/>
    <property type="evidence" value="ECO:0007669"/>
    <property type="project" value="InterPro"/>
</dbReference>
<dbReference type="FunFam" id="3.40.50.300:FF:000016">
    <property type="entry name" value="Oligopeptide ABC transporter ATP-binding component"/>
    <property type="match status" value="2"/>
</dbReference>
<evidence type="ECO:0000313" key="6">
    <source>
        <dbReference type="EMBL" id="HCY81762.1"/>
    </source>
</evidence>
<gene>
    <name evidence="6" type="ORF">DHV22_09260</name>
</gene>
<dbReference type="NCBIfam" id="NF007739">
    <property type="entry name" value="PRK10419.1"/>
    <property type="match status" value="2"/>
</dbReference>
<feature type="domain" description="ABC transporter" evidence="5">
    <location>
        <begin position="9"/>
        <end position="258"/>
    </location>
</feature>
<evidence type="ECO:0000256" key="3">
    <source>
        <dbReference type="ARBA" id="ARBA00022741"/>
    </source>
</evidence>
<evidence type="ECO:0000256" key="4">
    <source>
        <dbReference type="ARBA" id="ARBA00022840"/>
    </source>
</evidence>
<dbReference type="Proteomes" id="UP000263268">
    <property type="component" value="Unassembled WGS sequence"/>
</dbReference>
<evidence type="ECO:0000256" key="2">
    <source>
        <dbReference type="ARBA" id="ARBA00022448"/>
    </source>
</evidence>
<dbReference type="SUPFAM" id="SSF52540">
    <property type="entry name" value="P-loop containing nucleoside triphosphate hydrolases"/>
    <property type="match status" value="2"/>
</dbReference>
<dbReference type="CDD" id="cd03257">
    <property type="entry name" value="ABC_NikE_OppD_transporters"/>
    <property type="match status" value="2"/>
</dbReference>
<sequence>MPNHKLLSVEQLSISFISNNIEKEIIHRISFHLNTNEILGIVGESGSGKSVSSLAILGLLPKKVSKITNGSIWFNNMDLIHLESKKFQQIRGKDIAMIFQEPMSSLNPSMTCGKQVQEILLQHTKLSKREAQAETLNLFEKVKLPNPKRVFKAYPHEISGGQKQRVMIAMAIACKPKILIADEPTTALDVTVQKEIILLLRQLQAEENMSIIFISHDLALVSEISDRILVMYQGNIVEQGLVEQIFKNPKHQYTKALINSKPALDVRLKRLPTIKDFINNTINKNIVSAEDRNAFHHRIYSKTPLLEVINLEKTYFSKSGWFSKLDVFKAVNNVSFKLYEGETLGLVGESGCGKSTLANAILQLDKATSGSILYKGTDITLLSKKDIRTLRKDIQVIFQDPYASLNPRIPVGKAIMEPMKVHGIGNSDKDRKEMVLDLLEKVGLDETFFNRYPHEFSGGQRQRIGIARAISLEPKLIICDESVSALDISVQAQVLNLLNELKENFGFTYIFISHDLAVVKYMSDQLIVMNQGQIEEMDDADVIYRHPKRDYTKKLIHAIPKGL</sequence>
<dbReference type="InterPro" id="IPR003593">
    <property type="entry name" value="AAA+_ATPase"/>
</dbReference>
<dbReference type="PROSITE" id="PS00211">
    <property type="entry name" value="ABC_TRANSPORTER_1"/>
    <property type="match status" value="2"/>
</dbReference>
<dbReference type="InterPro" id="IPR003439">
    <property type="entry name" value="ABC_transporter-like_ATP-bd"/>
</dbReference>
<name>A0A3D6BR78_9FLAO</name>
<evidence type="ECO:0000313" key="7">
    <source>
        <dbReference type="Proteomes" id="UP000263268"/>
    </source>
</evidence>
<dbReference type="Pfam" id="PF00005">
    <property type="entry name" value="ABC_tran"/>
    <property type="match status" value="2"/>
</dbReference>
<dbReference type="InterPro" id="IPR013563">
    <property type="entry name" value="Oligopep_ABC_C"/>
</dbReference>
<feature type="domain" description="ABC transporter" evidence="5">
    <location>
        <begin position="306"/>
        <end position="556"/>
    </location>
</feature>
<organism evidence="6 7">
    <name type="scientific">Xanthomarina gelatinilytica</name>
    <dbReference type="NCBI Taxonomy" id="1137281"/>
    <lineage>
        <taxon>Bacteria</taxon>
        <taxon>Pseudomonadati</taxon>
        <taxon>Bacteroidota</taxon>
        <taxon>Flavobacteriia</taxon>
        <taxon>Flavobacteriales</taxon>
        <taxon>Flavobacteriaceae</taxon>
        <taxon>Xanthomarina</taxon>
    </lineage>
</organism>
<dbReference type="PANTHER" id="PTHR43776">
    <property type="entry name" value="TRANSPORT ATP-BINDING PROTEIN"/>
    <property type="match status" value="1"/>
</dbReference>
<dbReference type="InterPro" id="IPR017871">
    <property type="entry name" value="ABC_transporter-like_CS"/>
</dbReference>
<dbReference type="PROSITE" id="PS50893">
    <property type="entry name" value="ABC_TRANSPORTER_2"/>
    <property type="match status" value="2"/>
</dbReference>
<dbReference type="GO" id="GO:0055085">
    <property type="term" value="P:transmembrane transport"/>
    <property type="evidence" value="ECO:0007669"/>
    <property type="project" value="UniProtKB-ARBA"/>
</dbReference>